<sequence length="2066" mass="221934">MDCDDNDFQSQNFQLIGEDSNKSPPSLRPFAVPKFDIDEQLQVHLRFDNLVETEVLFGIQGQGNNWIEDFSPVSSAIEFSPSAAESCSLSRTNNVWSEATSSESVEMLLRSVGDDDMAHNKDGTKDGDAHDRLNGIDCHMDPSCRRDVALSQPQVKDISQTPLDEKSGYELGESLLREKSNSDMNSIAEKGTVDDKLASSSNDTSRSCLVVDEYFEVFEDENPLEDTLKGKTEGNNSDPSPLSVDNQLFSEQVMKLQEIHRTFADNLHPNRKQEAKSQVASFDGEGNQHSESHTVEADLCNMKSLGSIELLQKGTNESLLSGSSDGLLESIAYPVKTLSKDNVTHTETGLHAVEISSLDVEADVTMSKHSVVDGCANISKHSDIREQHEDIGHYQPNYHSRDPVSHTEDPLSTRDAGVIKTGEESELNSNREVSGEKQDSRGQVASGGEDAISKPGVTVQSPIEVDLRKHETETEREDVNDFPADPMTLTCQNAVVAVSMKSTEDEDAKETIDKTEITFDASENVIRKETSPSLPDDLELNDLSSSNKKSVETSDISNLVTESKDGHLSTHISTTGEKDAELPVSLGPRTSQSESSTVMEEMKCLSEAQSTKTVTVMNSSSPSNLIQDNSGVVSDKLDSSRPSLNNLTAPPQTYSDDTPMTVVVEQEVERSSLSVSGCIESCDKNAEVAVTSTYLKSSLNTQPSGDVVDSPSSAEPFCGSPTVISSSKPSQDERGEGSKELSQCTYPALDNPVQISETGQRSKPESPTSKDDKSFSFEVGLVPDADAKDNNTGNELKPFPSIKSSETTVVSKKNSEGHHLHPEVGSLPKNNSEKSGGDKSKRASGRSSKRMSSSTVAAKETSQRKQMIESNKSPLSALPIAEFTGNTKHSKEKQQHPTTESSRIKASSSPVGETSSLPDLNTSISSAALTHQPFTDSQQVQLRAQIFVYGSLIQGVPPDEACMISAFGESGGGRTKWEGLWHAAVERYQNQKSPLSTSETPIGSRQGARIAEQASTRDGAGKSKSLKSASSRGVSKAMPSPILFPPVSLPSPSWAMPLRDNLQSSVPRGTHLDFGLSPLHSYPSSQMRQYAGNAGPWFSHTPRPTSWVLSSQSSIFETASLAVPAAETAKVTPPKDSSISPAPTVQLVSPSTLLSNPVSASVSAASVVQVETPKKAAISSSKSAASTQKPRKRKKGVITEEQELISGDRQVQTEPASAALASNQSSSSPGLILSPSGAPQVRTGPASAALASNQSSSSPALILSPSHPSKVVSGGLVLTTSQITSSNYPIIGGGGTEQRPHIFEEIFNRIEQSKKQAQEAAAHAAAAVRHSQGIWSHLATQKNSGLVAEAEEKLASAAVAAAAAASVAKAAAEAAKVASEAALQAKMMADEAITTVTPQILETGQLDVGKNLAMVTPGSILKGKSTAPGSCSIISAAREVARKRVEAASAARKRMENLDAVLKAAELAAEAVSQAGVIIAMGDPLPLTITELVESGPEAYWKAHPSVIEKPSNILQLQETSGAKPANEQPSNQEEVKKFAGEGLLSANKESLRLEENQTDILANIPLNRSGEDSSLGSLKGNSIRKGSLVEVAVDDDGLRGVWCSGSVLDIKDDRAYVCYNDRLPDDGSGQLKEWIPLMDDSDKPPRIRVAHPMTTTKFEGTRKRRRELENYAWAIGDRVDAWIRDGWWEGTITEKSQADETEFTVHFPAGNSLVVKAWNLRPSLVWKDGHWIEQSRVRDKNTKPYEGDSPYEKRQRLGQLESESHLDNSKKPEEFGHFNVSEKDRIFTMGKNVRKEDSTGALGVKRTGLQKEGSRVVFGVPRPGKKRKFMEVSKHYVADKADKTDEANNPIKFAKYLMPQTSRGWGASKVDPKGKRSSEPKPRVVKSVKSQNSQGRISGEKENLSVTTMSASNVGDSAFGSSFSNQGSNLEKKSALDLGSSRNSAKTTDGSLVDSNVEPSVGHPASKKKPSTPSEPEIGGGGKLTSAVETSTVNEHKAFENFGRTNLDAIQPRRSNRRIQPTSRLLEGLQSSLIISKIPSVTHDKGARGQHRGASSSSSRGSTFG</sequence>
<feature type="compositionally biased region" description="Basic and acidic residues" evidence="2">
    <location>
        <begin position="1871"/>
        <end position="1883"/>
    </location>
</feature>
<feature type="compositionally biased region" description="Basic and acidic residues" evidence="2">
    <location>
        <begin position="730"/>
        <end position="739"/>
    </location>
</feature>
<feature type="compositionally biased region" description="Polar residues" evidence="2">
    <location>
        <begin position="896"/>
        <end position="919"/>
    </location>
</feature>
<dbReference type="PANTHER" id="PTHR48429">
    <property type="entry name" value="AGENET DOMAIN-CONTAINING PROTEIN"/>
    <property type="match status" value="1"/>
</dbReference>
<dbReference type="Pfam" id="PF05641">
    <property type="entry name" value="Agenet"/>
    <property type="match status" value="1"/>
</dbReference>
<feature type="compositionally biased region" description="Polar residues" evidence="2">
    <location>
        <begin position="1905"/>
        <end position="1930"/>
    </location>
</feature>
<gene>
    <name evidence="5" type="primary">LOC109714130</name>
</gene>
<feature type="compositionally biased region" description="Low complexity" evidence="2">
    <location>
        <begin position="1022"/>
        <end position="1036"/>
    </location>
</feature>
<feature type="region of interest" description="Disordered" evidence="2">
    <location>
        <begin position="1173"/>
        <end position="1252"/>
    </location>
</feature>
<organism evidence="4 5">
    <name type="scientific">Ananas comosus</name>
    <name type="common">Pineapple</name>
    <name type="synonym">Ananas ananas</name>
    <dbReference type="NCBI Taxonomy" id="4615"/>
    <lineage>
        <taxon>Eukaryota</taxon>
        <taxon>Viridiplantae</taxon>
        <taxon>Streptophyta</taxon>
        <taxon>Embryophyta</taxon>
        <taxon>Tracheophyta</taxon>
        <taxon>Spermatophyta</taxon>
        <taxon>Magnoliopsida</taxon>
        <taxon>Liliopsida</taxon>
        <taxon>Poales</taxon>
        <taxon>Bromeliaceae</taxon>
        <taxon>Bromelioideae</taxon>
        <taxon>Ananas</taxon>
    </lineage>
</organism>
<feature type="domain" description="Agenet" evidence="3">
    <location>
        <begin position="1672"/>
        <end position="1729"/>
    </location>
</feature>
<feature type="compositionally biased region" description="Basic and acidic residues" evidence="2">
    <location>
        <begin position="813"/>
        <end position="822"/>
    </location>
</feature>
<dbReference type="RefSeq" id="XP_020094161.1">
    <property type="nucleotide sequence ID" value="XM_020238572.1"/>
</dbReference>
<dbReference type="SMART" id="SM00743">
    <property type="entry name" value="Agenet"/>
    <property type="match status" value="2"/>
</dbReference>
<proteinExistence type="predicted"/>
<evidence type="ECO:0000256" key="1">
    <source>
        <dbReference type="SAM" id="Coils"/>
    </source>
</evidence>
<feature type="compositionally biased region" description="Polar residues" evidence="2">
    <location>
        <begin position="542"/>
        <end position="561"/>
    </location>
</feature>
<feature type="region of interest" description="Disordered" evidence="2">
    <location>
        <begin position="2005"/>
        <end position="2024"/>
    </location>
</feature>
<dbReference type="PANTHER" id="PTHR48429:SF1">
    <property type="entry name" value="AGENET DOMAIN-CONTAINING PROTEIN"/>
    <property type="match status" value="1"/>
</dbReference>
<dbReference type="CDD" id="cd20405">
    <property type="entry name" value="Tudor_Agenet_AtDUF_rpt1_3"/>
    <property type="match status" value="1"/>
</dbReference>
<evidence type="ECO:0000256" key="2">
    <source>
        <dbReference type="SAM" id="MobiDB-lite"/>
    </source>
</evidence>
<feature type="compositionally biased region" description="Low complexity" evidence="2">
    <location>
        <begin position="1216"/>
        <end position="1237"/>
    </location>
</feature>
<feature type="region of interest" description="Disordered" evidence="2">
    <location>
        <begin position="616"/>
        <end position="657"/>
    </location>
</feature>
<feature type="compositionally biased region" description="Basic and acidic residues" evidence="2">
    <location>
        <begin position="831"/>
        <end position="841"/>
    </location>
</feature>
<feature type="region of interest" description="Disordered" evidence="2">
    <location>
        <begin position="990"/>
        <end position="1037"/>
    </location>
</feature>
<accession>A0A6P5FD60</accession>
<protein>
    <submittedName>
        <fullName evidence="5">Uncharacterized protein LOC109714130 isoform X1</fullName>
    </submittedName>
</protein>
<evidence type="ECO:0000313" key="4">
    <source>
        <dbReference type="Proteomes" id="UP000515123"/>
    </source>
</evidence>
<reference evidence="4" key="1">
    <citation type="journal article" date="2015" name="Nat. Genet.">
        <title>The pineapple genome and the evolution of CAM photosynthesis.</title>
        <authorList>
            <person name="Ming R."/>
            <person name="VanBuren R."/>
            <person name="Wai C.M."/>
            <person name="Tang H."/>
            <person name="Schatz M.C."/>
            <person name="Bowers J.E."/>
            <person name="Lyons E."/>
            <person name="Wang M.L."/>
            <person name="Chen J."/>
            <person name="Biggers E."/>
            <person name="Zhang J."/>
            <person name="Huang L."/>
            <person name="Zhang L."/>
            <person name="Miao W."/>
            <person name="Zhang J."/>
            <person name="Ye Z."/>
            <person name="Miao C."/>
            <person name="Lin Z."/>
            <person name="Wang H."/>
            <person name="Zhou H."/>
            <person name="Yim W.C."/>
            <person name="Priest H.D."/>
            <person name="Zheng C."/>
            <person name="Woodhouse M."/>
            <person name="Edger P.P."/>
            <person name="Guyot R."/>
            <person name="Guo H.B."/>
            <person name="Guo H."/>
            <person name="Zheng G."/>
            <person name="Singh R."/>
            <person name="Sharma A."/>
            <person name="Min X."/>
            <person name="Zheng Y."/>
            <person name="Lee H."/>
            <person name="Gurtowski J."/>
            <person name="Sedlazeck F.J."/>
            <person name="Harkess A."/>
            <person name="McKain M.R."/>
            <person name="Liao Z."/>
            <person name="Fang J."/>
            <person name="Liu J."/>
            <person name="Zhang X."/>
            <person name="Zhang Q."/>
            <person name="Hu W."/>
            <person name="Qin Y."/>
            <person name="Wang K."/>
            <person name="Chen L.Y."/>
            <person name="Shirley N."/>
            <person name="Lin Y.R."/>
            <person name="Liu L.Y."/>
            <person name="Hernandez A.G."/>
            <person name="Wright C.L."/>
            <person name="Bulone V."/>
            <person name="Tuskan G.A."/>
            <person name="Heath K."/>
            <person name="Zee F."/>
            <person name="Moore P.H."/>
            <person name="Sunkar R."/>
            <person name="Leebens-Mack J.H."/>
            <person name="Mockler T."/>
            <person name="Bennetzen J.L."/>
            <person name="Freeling M."/>
            <person name="Sankoff D."/>
            <person name="Paterson A.H."/>
            <person name="Zhu X."/>
            <person name="Yang X."/>
            <person name="Smith J.A."/>
            <person name="Cushman J.C."/>
            <person name="Paull R.E."/>
            <person name="Yu Q."/>
        </authorList>
    </citation>
    <scope>NUCLEOTIDE SEQUENCE [LARGE SCALE GENOMIC DNA]</scope>
    <source>
        <strain evidence="4">cv. F153</strain>
    </source>
</reference>
<feature type="compositionally biased region" description="Polar residues" evidence="2">
    <location>
        <begin position="640"/>
        <end position="657"/>
    </location>
</feature>
<feature type="coiled-coil region" evidence="1">
    <location>
        <begin position="1438"/>
        <end position="1475"/>
    </location>
</feature>
<keyword evidence="4" id="KW-1185">Reference proteome</keyword>
<dbReference type="GeneID" id="109714130"/>
<feature type="compositionally biased region" description="Basic and acidic residues" evidence="2">
    <location>
        <begin position="760"/>
        <end position="775"/>
    </location>
</feature>
<dbReference type="CDD" id="cd20403">
    <property type="entry name" value="Tudor_Agenet_FMRP-like_rpt2"/>
    <property type="match status" value="1"/>
</dbReference>
<evidence type="ECO:0000259" key="3">
    <source>
        <dbReference type="SMART" id="SM00743"/>
    </source>
</evidence>
<feature type="compositionally biased region" description="Polar residues" evidence="2">
    <location>
        <begin position="802"/>
        <end position="812"/>
    </location>
</feature>
<dbReference type="Proteomes" id="UP000515123">
    <property type="component" value="Linkage group 8"/>
</dbReference>
<feature type="domain" description="Agenet" evidence="3">
    <location>
        <begin position="1582"/>
        <end position="1643"/>
    </location>
</feature>
<feature type="region of interest" description="Disordered" evidence="2">
    <location>
        <begin position="523"/>
        <end position="599"/>
    </location>
</feature>
<dbReference type="InterPro" id="IPR014002">
    <property type="entry name" value="Agenet_dom_plant"/>
</dbReference>
<feature type="compositionally biased region" description="Polar residues" evidence="2">
    <location>
        <begin position="616"/>
        <end position="632"/>
    </location>
</feature>
<dbReference type="InterPro" id="IPR008395">
    <property type="entry name" value="Agenet-like_dom"/>
</dbReference>
<dbReference type="OrthoDB" id="433924at2759"/>
<reference evidence="5" key="2">
    <citation type="submission" date="2025-08" db="UniProtKB">
        <authorList>
            <consortium name="RefSeq"/>
        </authorList>
    </citation>
    <scope>IDENTIFICATION</scope>
    <source>
        <tissue evidence="5">Leaf</tissue>
    </source>
</reference>
<feature type="compositionally biased region" description="Basic and acidic residues" evidence="2">
    <location>
        <begin position="399"/>
        <end position="412"/>
    </location>
</feature>
<feature type="compositionally biased region" description="Polar residues" evidence="2">
    <location>
        <begin position="588"/>
        <end position="598"/>
    </location>
</feature>
<feature type="compositionally biased region" description="Polar residues" evidence="2">
    <location>
        <begin position="990"/>
        <end position="1003"/>
    </location>
</feature>
<name>A0A6P5FD60_ANACO</name>
<evidence type="ECO:0000313" key="5">
    <source>
        <dbReference type="RefSeq" id="XP_020094161.1"/>
    </source>
</evidence>
<feature type="region of interest" description="Disordered" evidence="2">
    <location>
        <begin position="698"/>
        <end position="919"/>
    </location>
</feature>
<feature type="region of interest" description="Disordered" evidence="2">
    <location>
        <begin position="2040"/>
        <end position="2066"/>
    </location>
</feature>
<feature type="compositionally biased region" description="Polar residues" evidence="2">
    <location>
        <begin position="1941"/>
        <end position="1959"/>
    </location>
</feature>
<feature type="region of interest" description="Disordered" evidence="2">
    <location>
        <begin position="393"/>
        <end position="460"/>
    </location>
</feature>
<keyword evidence="1" id="KW-0175">Coiled coil</keyword>
<feature type="region of interest" description="Disordered" evidence="2">
    <location>
        <begin position="1864"/>
        <end position="1993"/>
    </location>
</feature>
<dbReference type="InterPro" id="IPR055274">
    <property type="entry name" value="SWO1"/>
</dbReference>
<feature type="compositionally biased region" description="Polar residues" evidence="2">
    <location>
        <begin position="233"/>
        <end position="244"/>
    </location>
</feature>
<feature type="region of interest" description="Disordered" evidence="2">
    <location>
        <begin position="222"/>
        <end position="244"/>
    </location>
</feature>
<feature type="compositionally biased region" description="Low complexity" evidence="2">
    <location>
        <begin position="1175"/>
        <end position="1186"/>
    </location>
</feature>
<feature type="compositionally biased region" description="Low complexity" evidence="2">
    <location>
        <begin position="2053"/>
        <end position="2066"/>
    </location>
</feature>